<dbReference type="RefSeq" id="WP_207649328.1">
    <property type="nucleotide sequence ID" value="NZ_FQXM01000005.1"/>
</dbReference>
<keyword evidence="1" id="KW-0472">Membrane</keyword>
<dbReference type="CDD" id="cd01949">
    <property type="entry name" value="GGDEF"/>
    <property type="match status" value="1"/>
</dbReference>
<dbReference type="NCBIfam" id="TIGR00229">
    <property type="entry name" value="sensory_box"/>
    <property type="match status" value="3"/>
</dbReference>
<dbReference type="PROSITE" id="PS50887">
    <property type="entry name" value="GGDEF"/>
    <property type="match status" value="1"/>
</dbReference>
<dbReference type="Pfam" id="PF13487">
    <property type="entry name" value="HD_5"/>
    <property type="match status" value="1"/>
</dbReference>
<keyword evidence="1" id="KW-0812">Transmembrane</keyword>
<dbReference type="CDD" id="cd00077">
    <property type="entry name" value="HDc"/>
    <property type="match status" value="1"/>
</dbReference>
<dbReference type="SMART" id="SM00267">
    <property type="entry name" value="GGDEF"/>
    <property type="match status" value="1"/>
</dbReference>
<dbReference type="InterPro" id="IPR043128">
    <property type="entry name" value="Rev_trsase/Diguanyl_cyclase"/>
</dbReference>
<dbReference type="InterPro" id="IPR003607">
    <property type="entry name" value="HD/PDEase_dom"/>
</dbReference>
<dbReference type="AlphaFoldDB" id="A0A1M5SZX5"/>
<dbReference type="EMBL" id="FQXM01000005">
    <property type="protein sequence ID" value="SHH43920.1"/>
    <property type="molecule type" value="Genomic_DNA"/>
</dbReference>
<dbReference type="SMART" id="SM00471">
    <property type="entry name" value="HDc"/>
    <property type="match status" value="1"/>
</dbReference>
<dbReference type="InterPro" id="IPR000014">
    <property type="entry name" value="PAS"/>
</dbReference>
<dbReference type="NCBIfam" id="TIGR00254">
    <property type="entry name" value="GGDEF"/>
    <property type="match status" value="1"/>
</dbReference>
<evidence type="ECO:0000259" key="5">
    <source>
        <dbReference type="PROSITE" id="PS51831"/>
    </source>
</evidence>
<reference evidence="7 8" key="1">
    <citation type="submission" date="2016-11" db="EMBL/GenBank/DDBJ databases">
        <authorList>
            <person name="Jaros S."/>
            <person name="Januszkiewicz K."/>
            <person name="Wedrychowicz H."/>
        </authorList>
    </citation>
    <scope>NUCLEOTIDE SEQUENCE [LARGE SCALE GENOMIC DNA]</scope>
    <source>
        <strain evidence="7 8">DSM 8605</strain>
    </source>
</reference>
<dbReference type="InterPro" id="IPR001610">
    <property type="entry name" value="PAC"/>
</dbReference>
<feature type="transmembrane region" description="Helical" evidence="1">
    <location>
        <begin position="12"/>
        <end position="30"/>
    </location>
</feature>
<feature type="domain" description="PAS" evidence="2">
    <location>
        <begin position="166"/>
        <end position="238"/>
    </location>
</feature>
<dbReference type="InterPro" id="IPR029787">
    <property type="entry name" value="Nucleotide_cyclase"/>
</dbReference>
<dbReference type="Proteomes" id="UP000184447">
    <property type="component" value="Unassembled WGS sequence"/>
</dbReference>
<feature type="domain" description="PAC" evidence="3">
    <location>
        <begin position="375"/>
        <end position="427"/>
    </location>
</feature>
<dbReference type="Gene3D" id="3.30.450.20">
    <property type="entry name" value="PAS domain"/>
    <property type="match status" value="3"/>
</dbReference>
<evidence type="ECO:0000259" key="6">
    <source>
        <dbReference type="PROSITE" id="PS51832"/>
    </source>
</evidence>
<gene>
    <name evidence="7" type="ORF">SAMN02745207_01124</name>
</gene>
<dbReference type="STRING" id="1121316.SAMN02745207_01124"/>
<sequence length="764" mass="88764">MNILPIANNIKMTLFFIAGLIVIIIALLFINKSRRKMKIENYGLESLFDNMQEGFAIHEIICDENGNPVDYKFLDVNKSFENITGLKKNVIKNKTVKEILPQTEKEWIEKYGKVALTGEATSFSNYSKELGKHFNVSVYSPMKKQFITMFTDITEQVQAKEKSEMERNILEIILEDTLSGYWDWNIENETVYFSPSFKKMFGYENDEIENSNESWKKLIFQEDLQKLKYNFNRHVESQGRVAYYNEVRYHHKDGSIVWVICSGRVIEWSPENKPLKMVGCHINITSIKKLEEQLKKEKSLFQTTLHSLGDGVIATDKYGKIHIMNTVAEELTGWVYKEAKGLDAKEIFNIIDEHTKEKCENYVNQVLQTGNMVELENDIVLIKKNGEELSIEESIAPIKDKNNNINGAVIVFRDFTDKKEKQEKISYLSYHDQLTDLYNRRFFEEELVRLDTDRNLPFTIAMIDVNGLKLTNDAFGHLVGDELLRKVSDALKRECRSDDIIARIGGDEFIILFPKTNHEETQIIIKRIYKAISEEYFENGVISVSIGWDTKTSKEQEMKDIFIKAEEHMYSKKLTESQSMRNKTIKVIFDALYEKNGREKVHSEKVSLISKKIAEVMKLDDENIKEAETAGLMHDIGKISIDEEVLNKPKKLTEEEFQEVKKHPKNSYQILKSVDKYSSLAEYVLSHHERWDGTGYPRKLKNDEIPLIARIITLADAYESMTSCKPYNRRLTKKEAIEEIRKYSGTQFDPSVVEAFFTIDINDL</sequence>
<dbReference type="SUPFAM" id="SSF109604">
    <property type="entry name" value="HD-domain/PDEase-like"/>
    <property type="match status" value="1"/>
</dbReference>
<dbReference type="PANTHER" id="PTHR43155:SF2">
    <property type="entry name" value="CYCLIC DI-GMP PHOSPHODIESTERASE PA4108"/>
    <property type="match status" value="1"/>
</dbReference>
<dbReference type="SMART" id="SM00091">
    <property type="entry name" value="PAS"/>
    <property type="match status" value="3"/>
</dbReference>
<dbReference type="SUPFAM" id="SSF55785">
    <property type="entry name" value="PYP-like sensor domain (PAS domain)"/>
    <property type="match status" value="3"/>
</dbReference>
<name>A0A1M5SZX5_9CLOT</name>
<dbReference type="Gene3D" id="3.30.70.270">
    <property type="match status" value="1"/>
</dbReference>
<evidence type="ECO:0000259" key="3">
    <source>
        <dbReference type="PROSITE" id="PS50113"/>
    </source>
</evidence>
<feature type="domain" description="PAC" evidence="3">
    <location>
        <begin position="243"/>
        <end position="296"/>
    </location>
</feature>
<dbReference type="PROSITE" id="PS51831">
    <property type="entry name" value="HD"/>
    <property type="match status" value="1"/>
</dbReference>
<dbReference type="PROSITE" id="PS50112">
    <property type="entry name" value="PAS"/>
    <property type="match status" value="2"/>
</dbReference>
<dbReference type="InterPro" id="IPR006674">
    <property type="entry name" value="HD_domain"/>
</dbReference>
<dbReference type="PANTHER" id="PTHR43155">
    <property type="entry name" value="CYCLIC DI-GMP PHOSPHODIESTERASE PA4108-RELATED"/>
    <property type="match status" value="1"/>
</dbReference>
<proteinExistence type="predicted"/>
<keyword evidence="8" id="KW-1185">Reference proteome</keyword>
<dbReference type="Gene3D" id="1.10.3210.10">
    <property type="entry name" value="Hypothetical protein af1432"/>
    <property type="match status" value="1"/>
</dbReference>
<accession>A0A1M5SZX5</accession>
<dbReference type="Pfam" id="PF00990">
    <property type="entry name" value="GGDEF"/>
    <property type="match status" value="1"/>
</dbReference>
<dbReference type="Pfam" id="PF13188">
    <property type="entry name" value="PAS_8"/>
    <property type="match status" value="1"/>
</dbReference>
<evidence type="ECO:0000313" key="7">
    <source>
        <dbReference type="EMBL" id="SHH43920.1"/>
    </source>
</evidence>
<evidence type="ECO:0000256" key="1">
    <source>
        <dbReference type="SAM" id="Phobius"/>
    </source>
</evidence>
<dbReference type="InterPro" id="IPR035965">
    <property type="entry name" value="PAS-like_dom_sf"/>
</dbReference>
<evidence type="ECO:0000259" key="4">
    <source>
        <dbReference type="PROSITE" id="PS50887"/>
    </source>
</evidence>
<dbReference type="SMART" id="SM00086">
    <property type="entry name" value="PAC"/>
    <property type="match status" value="2"/>
</dbReference>
<dbReference type="SUPFAM" id="SSF55073">
    <property type="entry name" value="Nucleotide cyclase"/>
    <property type="match status" value="1"/>
</dbReference>
<feature type="domain" description="GGDEF" evidence="4">
    <location>
        <begin position="456"/>
        <end position="591"/>
    </location>
</feature>
<evidence type="ECO:0000313" key="8">
    <source>
        <dbReference type="Proteomes" id="UP000184447"/>
    </source>
</evidence>
<dbReference type="InterPro" id="IPR037522">
    <property type="entry name" value="HD_GYP_dom"/>
</dbReference>
<evidence type="ECO:0000259" key="2">
    <source>
        <dbReference type="PROSITE" id="PS50112"/>
    </source>
</evidence>
<dbReference type="InterPro" id="IPR013655">
    <property type="entry name" value="PAS_fold_3"/>
</dbReference>
<dbReference type="PROSITE" id="PS50113">
    <property type="entry name" value="PAC"/>
    <property type="match status" value="2"/>
</dbReference>
<dbReference type="CDD" id="cd00130">
    <property type="entry name" value="PAS"/>
    <property type="match status" value="2"/>
</dbReference>
<dbReference type="PROSITE" id="PS51832">
    <property type="entry name" value="HD_GYP"/>
    <property type="match status" value="1"/>
</dbReference>
<dbReference type="Pfam" id="PF08447">
    <property type="entry name" value="PAS_3"/>
    <property type="match status" value="1"/>
</dbReference>
<feature type="domain" description="HD-GYP" evidence="6">
    <location>
        <begin position="577"/>
        <end position="764"/>
    </location>
</feature>
<protein>
    <submittedName>
        <fullName evidence="7">PAS domain S-box-containing protein/diguanylate cyclase (GGDEF) domain-containing protein</fullName>
    </submittedName>
</protein>
<keyword evidence="1" id="KW-1133">Transmembrane helix</keyword>
<dbReference type="Pfam" id="PF13426">
    <property type="entry name" value="PAS_9"/>
    <property type="match status" value="1"/>
</dbReference>
<dbReference type="InterPro" id="IPR000700">
    <property type="entry name" value="PAS-assoc_C"/>
</dbReference>
<feature type="domain" description="HD" evidence="5">
    <location>
        <begin position="599"/>
        <end position="721"/>
    </location>
</feature>
<dbReference type="InterPro" id="IPR000160">
    <property type="entry name" value="GGDEF_dom"/>
</dbReference>
<organism evidence="7 8">
    <name type="scientific">Clostridium grantii DSM 8605</name>
    <dbReference type="NCBI Taxonomy" id="1121316"/>
    <lineage>
        <taxon>Bacteria</taxon>
        <taxon>Bacillati</taxon>
        <taxon>Bacillota</taxon>
        <taxon>Clostridia</taxon>
        <taxon>Eubacteriales</taxon>
        <taxon>Clostridiaceae</taxon>
        <taxon>Clostridium</taxon>
    </lineage>
</organism>
<feature type="domain" description="PAS" evidence="2">
    <location>
        <begin position="297"/>
        <end position="370"/>
    </location>
</feature>